<protein>
    <submittedName>
        <fullName evidence="2">Uncharacterized protein</fullName>
    </submittedName>
</protein>
<keyword evidence="1" id="KW-1133">Transmembrane helix</keyword>
<reference evidence="2" key="1">
    <citation type="journal article" date="2014" name="Front. Microbiol.">
        <title>High frequency of phylogenetically diverse reductive dehalogenase-homologous genes in deep subseafloor sedimentary metagenomes.</title>
        <authorList>
            <person name="Kawai M."/>
            <person name="Futagami T."/>
            <person name="Toyoda A."/>
            <person name="Takaki Y."/>
            <person name="Nishi S."/>
            <person name="Hori S."/>
            <person name="Arai W."/>
            <person name="Tsubouchi T."/>
            <person name="Morono Y."/>
            <person name="Uchiyama I."/>
            <person name="Ito T."/>
            <person name="Fujiyama A."/>
            <person name="Inagaki F."/>
            <person name="Takami H."/>
        </authorList>
    </citation>
    <scope>NUCLEOTIDE SEQUENCE</scope>
    <source>
        <strain evidence="2">Expedition CK06-06</strain>
    </source>
</reference>
<accession>X1J0F2</accession>
<keyword evidence="1" id="KW-0472">Membrane</keyword>
<sequence length="52" mass="6497">MMIFWSPKKTWYYNFSGLEWWNVFYVMLWLIAFISLCAFACHLNPFEIFNYL</sequence>
<evidence type="ECO:0000313" key="2">
    <source>
        <dbReference type="EMBL" id="GAH88181.1"/>
    </source>
</evidence>
<gene>
    <name evidence="2" type="ORF">S03H2_63895</name>
</gene>
<dbReference type="AlphaFoldDB" id="X1J0F2"/>
<organism evidence="2">
    <name type="scientific">marine sediment metagenome</name>
    <dbReference type="NCBI Taxonomy" id="412755"/>
    <lineage>
        <taxon>unclassified sequences</taxon>
        <taxon>metagenomes</taxon>
        <taxon>ecological metagenomes</taxon>
    </lineage>
</organism>
<keyword evidence="1" id="KW-0812">Transmembrane</keyword>
<comment type="caution">
    <text evidence="2">The sequence shown here is derived from an EMBL/GenBank/DDBJ whole genome shotgun (WGS) entry which is preliminary data.</text>
</comment>
<name>X1J0F2_9ZZZZ</name>
<dbReference type="EMBL" id="BARU01041442">
    <property type="protein sequence ID" value="GAH88181.1"/>
    <property type="molecule type" value="Genomic_DNA"/>
</dbReference>
<evidence type="ECO:0000256" key="1">
    <source>
        <dbReference type="SAM" id="Phobius"/>
    </source>
</evidence>
<feature type="transmembrane region" description="Helical" evidence="1">
    <location>
        <begin position="20"/>
        <end position="43"/>
    </location>
</feature>
<proteinExistence type="predicted"/>